<dbReference type="EMBL" id="SORE01000004">
    <property type="protein sequence ID" value="TDY52943.1"/>
    <property type="molecule type" value="Genomic_DNA"/>
</dbReference>
<gene>
    <name evidence="3" type="ORF">BX592_104229</name>
</gene>
<feature type="compositionally biased region" description="Low complexity" evidence="2">
    <location>
        <begin position="45"/>
        <end position="56"/>
    </location>
</feature>
<evidence type="ECO:0000313" key="4">
    <source>
        <dbReference type="Proteomes" id="UP000295509"/>
    </source>
</evidence>
<feature type="region of interest" description="Disordered" evidence="2">
    <location>
        <begin position="45"/>
        <end position="68"/>
    </location>
</feature>
<evidence type="ECO:0000256" key="1">
    <source>
        <dbReference type="SAM" id="Coils"/>
    </source>
</evidence>
<accession>A0A4R8M126</accession>
<comment type="caution">
    <text evidence="3">The sequence shown here is derived from an EMBL/GenBank/DDBJ whole genome shotgun (WGS) entry which is preliminary data.</text>
</comment>
<evidence type="ECO:0000313" key="3">
    <source>
        <dbReference type="EMBL" id="TDY52943.1"/>
    </source>
</evidence>
<name>A0A4R8M126_9BURK</name>
<keyword evidence="4" id="KW-1185">Reference proteome</keyword>
<dbReference type="AlphaFoldDB" id="A0A4R8M126"/>
<feature type="region of interest" description="Disordered" evidence="2">
    <location>
        <begin position="108"/>
        <end position="140"/>
    </location>
</feature>
<protein>
    <submittedName>
        <fullName evidence="3">Uncharacterized protein</fullName>
    </submittedName>
</protein>
<sequence>MCPMRIHEVAVELKEMPPAEAGNTHATTVGHAQRVKAPEVTALPAAAAHVHSPSSAQRPPWSGAQPLDAIPSEYRSSEVAGVFVDQRTGRHFIVQGVDAYPVVHTPNLEHRGSIGLKGGGDTDPSARRRQLEQRKAEREQKVAELSGVKTSLEREIDEARRQKDDAHLAVSARETGKRLAQRLLEDLKRKQQHGESDLQRTVDTQTDEVQGWDAELQRAQREVDRHQQTFTRLEDMLRTLTADLERVERERVDADRQLQQL</sequence>
<dbReference type="Proteomes" id="UP000295509">
    <property type="component" value="Unassembled WGS sequence"/>
</dbReference>
<feature type="coiled-coil region" evidence="1">
    <location>
        <begin position="202"/>
        <end position="257"/>
    </location>
</feature>
<organism evidence="3 4">
    <name type="scientific">Paraburkholderia rhizosphaerae</name>
    <dbReference type="NCBI Taxonomy" id="480658"/>
    <lineage>
        <taxon>Bacteria</taxon>
        <taxon>Pseudomonadati</taxon>
        <taxon>Pseudomonadota</taxon>
        <taxon>Betaproteobacteria</taxon>
        <taxon>Burkholderiales</taxon>
        <taxon>Burkholderiaceae</taxon>
        <taxon>Paraburkholderia</taxon>
    </lineage>
</organism>
<evidence type="ECO:0000256" key="2">
    <source>
        <dbReference type="SAM" id="MobiDB-lite"/>
    </source>
</evidence>
<feature type="compositionally biased region" description="Basic and acidic residues" evidence="2">
    <location>
        <begin position="124"/>
        <end position="140"/>
    </location>
</feature>
<reference evidence="3 4" key="1">
    <citation type="submission" date="2019-03" db="EMBL/GenBank/DDBJ databases">
        <title>Genomic Encyclopedia of Type Strains, Phase III (KMG-III): the genomes of soil and plant-associated and newly described type strains.</title>
        <authorList>
            <person name="Whitman W."/>
        </authorList>
    </citation>
    <scope>NUCLEOTIDE SEQUENCE [LARGE SCALE GENOMIC DNA]</scope>
    <source>
        <strain evidence="3 4">LMG 29544</strain>
    </source>
</reference>
<keyword evidence="1" id="KW-0175">Coiled coil</keyword>
<proteinExistence type="predicted"/>
<dbReference type="SUPFAM" id="SSF56954">
    <property type="entry name" value="Outer membrane efflux proteins (OEP)"/>
    <property type="match status" value="1"/>
</dbReference>